<dbReference type="OrthoDB" id="266365at2759"/>
<dbReference type="KEGG" id="lmat:92515715"/>
<protein>
    <submittedName>
        <fullName evidence="2">Uncharacterized protein</fullName>
    </submittedName>
</protein>
<dbReference type="EMBL" id="JAFEUZ010000016">
    <property type="protein sequence ID" value="KAG5482045.1"/>
    <property type="molecule type" value="Genomic_DNA"/>
</dbReference>
<feature type="region of interest" description="Disordered" evidence="1">
    <location>
        <begin position="431"/>
        <end position="450"/>
    </location>
</feature>
<evidence type="ECO:0000313" key="3">
    <source>
        <dbReference type="Proteomes" id="UP000673552"/>
    </source>
</evidence>
<keyword evidence="3" id="KW-1185">Reference proteome</keyword>
<evidence type="ECO:0000313" key="2">
    <source>
        <dbReference type="EMBL" id="KAG5482045.1"/>
    </source>
</evidence>
<dbReference type="RefSeq" id="XP_067179838.1">
    <property type="nucleotide sequence ID" value="XM_067323203.1"/>
</dbReference>
<comment type="caution">
    <text evidence="2">The sequence shown here is derived from an EMBL/GenBank/DDBJ whole genome shotgun (WGS) entry which is preliminary data.</text>
</comment>
<reference evidence="3" key="2">
    <citation type="journal article" date="2021" name="Sci. Data">
        <title>Chromosome-scale genome sequencing, assembly and annotation of six genomes from subfamily Leishmaniinae.</title>
        <authorList>
            <person name="Almutairi H."/>
            <person name="Urbaniak M.D."/>
            <person name="Bates M.D."/>
            <person name="Jariyapan N."/>
            <person name="Kwakye-Nuako G."/>
            <person name="Thomaz Soccol V."/>
            <person name="Al-Salem W.S."/>
            <person name="Dillon R.J."/>
            <person name="Bates P.A."/>
            <person name="Gatherer D."/>
        </authorList>
    </citation>
    <scope>NUCLEOTIDE SEQUENCE [LARGE SCALE GENOMIC DNA]</scope>
</reference>
<dbReference type="Proteomes" id="UP000673552">
    <property type="component" value="Unassembled WGS sequence"/>
</dbReference>
<organism evidence="2 3">
    <name type="scientific">Leishmania martiniquensis</name>
    <dbReference type="NCBI Taxonomy" id="1580590"/>
    <lineage>
        <taxon>Eukaryota</taxon>
        <taxon>Discoba</taxon>
        <taxon>Euglenozoa</taxon>
        <taxon>Kinetoplastea</taxon>
        <taxon>Metakinetoplastina</taxon>
        <taxon>Trypanosomatida</taxon>
        <taxon>Trypanosomatidae</taxon>
        <taxon>Leishmaniinae</taxon>
        <taxon>Leishmania</taxon>
    </lineage>
</organism>
<dbReference type="GeneID" id="92515715"/>
<accession>A0A836KTC8</accession>
<reference evidence="3" key="1">
    <citation type="journal article" date="2021" name="Microbiol. Resour. Announc.">
        <title>LGAAP: Leishmaniinae Genome Assembly and Annotation Pipeline.</title>
        <authorList>
            <person name="Almutairi H."/>
            <person name="Urbaniak M.D."/>
            <person name="Bates M.D."/>
            <person name="Jariyapan N."/>
            <person name="Kwakye-Nuako G."/>
            <person name="Thomaz-Soccol V."/>
            <person name="Al-Salem W.S."/>
            <person name="Dillon R.J."/>
            <person name="Bates P.A."/>
            <person name="Gatherer D."/>
        </authorList>
    </citation>
    <scope>NUCLEOTIDE SEQUENCE [LARGE SCALE GENOMIC DNA]</scope>
</reference>
<proteinExistence type="predicted"/>
<sequence length="484" mass="51127">MSVPPPPSPPALMPHVAAQQELMRVYREELHLQQCLKEQCRLLRSLTEAAAGLFSWWREGAAAATAGTTGSDPPVAAQPPTAGRLMGADAGSIESAPSSASSLLGLHAGMVFYSLGELLQLWAATADFLDFAGNSDTGTDVSASAAEATSWCERDTSRRDMHPSSCGPHQVLKCSGGHPPPWTFPISSAVQVPLTHGETGDAAHTPGAPAALLLLPTPAQLIRYRVLDAACPLPVTHRLLLGSVDANSFSLLLLWVMKLTKECAEAMLLCRPDRRVRQAHPQSARIEGQLWSSAGADSDGRSLRAVSRPMAMHSEADGTIGTKRPPSRDEGDLMVGDGTVVSESWKGLCAALIRIFTFLVAAAEVASPLAGSECGQSAKPPLSPFLTSCMASAAKSTSLRADLRLFLAEVAEVHDIVLEVMQYCDVADTQGDEGDPALKRPRGESPASAVLPPLAKQGKLAAMRNMALLAHLADIVDAQVRTHL</sequence>
<evidence type="ECO:0000256" key="1">
    <source>
        <dbReference type="SAM" id="MobiDB-lite"/>
    </source>
</evidence>
<dbReference type="AlphaFoldDB" id="A0A836KTC8"/>
<gene>
    <name evidence="2" type="ORF">LSCM1_05760</name>
</gene>
<name>A0A836KTC8_9TRYP</name>